<dbReference type="FunFam" id="3.40.50.1820:FF:000005">
    <property type="entry name" value="Prolyl endopeptidase"/>
    <property type="match status" value="1"/>
</dbReference>
<evidence type="ECO:0000256" key="1">
    <source>
        <dbReference type="ARBA" id="ARBA00004418"/>
    </source>
</evidence>
<proteinExistence type="inferred from homology"/>
<reference evidence="12 13" key="1">
    <citation type="submission" date="2020-02" db="EMBL/GenBank/DDBJ databases">
        <title>Out from the shadows clarifying the taxonomy of the family Cryomorphaceae and related taxa by utilizing the GTDB taxonomic framework.</title>
        <authorList>
            <person name="Bowman J.P."/>
        </authorList>
    </citation>
    <scope>NUCLEOTIDE SEQUENCE [LARGE SCALE GENOMIC DNA]</scope>
    <source>
        <strain evidence="12 13">QSSC 1-22</strain>
    </source>
</reference>
<dbReference type="AlphaFoldDB" id="A0A7K3WKQ7"/>
<comment type="caution">
    <text evidence="12">The sequence shown here is derived from an EMBL/GenBank/DDBJ whole genome shotgun (WGS) entry which is preliminary data.</text>
</comment>
<evidence type="ECO:0000313" key="12">
    <source>
        <dbReference type="EMBL" id="NEN22118.1"/>
    </source>
</evidence>
<name>A0A7K3WKQ7_9FLAO</name>
<evidence type="ECO:0000256" key="5">
    <source>
        <dbReference type="ARBA" id="ARBA00022764"/>
    </source>
</evidence>
<dbReference type="GO" id="GO:0004252">
    <property type="term" value="F:serine-type endopeptidase activity"/>
    <property type="evidence" value="ECO:0007669"/>
    <property type="project" value="InterPro"/>
</dbReference>
<evidence type="ECO:0000256" key="7">
    <source>
        <dbReference type="ARBA" id="ARBA00022825"/>
    </source>
</evidence>
<dbReference type="PANTHER" id="PTHR11757:SF19">
    <property type="entry name" value="PROLYL ENDOPEPTIDASE-LIKE"/>
    <property type="match status" value="1"/>
</dbReference>
<dbReference type="Gene3D" id="3.40.50.1820">
    <property type="entry name" value="alpha/beta hydrolase"/>
    <property type="match status" value="1"/>
</dbReference>
<evidence type="ECO:0000313" key="13">
    <source>
        <dbReference type="Proteomes" id="UP000486602"/>
    </source>
</evidence>
<evidence type="ECO:0000256" key="6">
    <source>
        <dbReference type="ARBA" id="ARBA00022801"/>
    </source>
</evidence>
<keyword evidence="4" id="KW-0732">Signal</keyword>
<comment type="function">
    <text evidence="8">Cleaves peptide bonds on the C-terminal side of prolyl residues within peptides that are up to approximately 30 amino acids long. Has an absolute requirement for an X-Pro bond in the trans configuration immediately preceding the Pro-Y scissible bond.</text>
</comment>
<evidence type="ECO:0000256" key="8">
    <source>
        <dbReference type="ARBA" id="ARBA00060121"/>
    </source>
</evidence>
<dbReference type="SUPFAM" id="SSF53474">
    <property type="entry name" value="alpha/beta-Hydrolases"/>
    <property type="match status" value="1"/>
</dbReference>
<dbReference type="InterPro" id="IPR029058">
    <property type="entry name" value="AB_hydrolase_fold"/>
</dbReference>
<gene>
    <name evidence="12" type="ORF">G3O08_01190</name>
</gene>
<keyword evidence="3" id="KW-0645">Protease</keyword>
<dbReference type="EMBL" id="JAAGVY010000001">
    <property type="protein sequence ID" value="NEN22118.1"/>
    <property type="molecule type" value="Genomic_DNA"/>
</dbReference>
<dbReference type="SUPFAM" id="SSF50993">
    <property type="entry name" value="Peptidase/esterase 'gauge' domain"/>
    <property type="match status" value="1"/>
</dbReference>
<dbReference type="InterPro" id="IPR002470">
    <property type="entry name" value="Peptidase_S9A"/>
</dbReference>
<dbReference type="PRINTS" id="PR00862">
    <property type="entry name" value="PROLIGOPTASE"/>
</dbReference>
<comment type="subcellular location">
    <subcellularLocation>
        <location evidence="1">Periplasm</location>
    </subcellularLocation>
</comment>
<dbReference type="Pfam" id="PF02897">
    <property type="entry name" value="Peptidase_S9_N"/>
    <property type="match status" value="1"/>
</dbReference>
<dbReference type="InterPro" id="IPR051543">
    <property type="entry name" value="Serine_Peptidase_S9A"/>
</dbReference>
<dbReference type="GO" id="GO:0042597">
    <property type="term" value="C:periplasmic space"/>
    <property type="evidence" value="ECO:0007669"/>
    <property type="project" value="UniProtKB-SubCell"/>
</dbReference>
<protein>
    <recommendedName>
        <fullName evidence="9">Proline-specific endopeptidase</fullName>
    </recommendedName>
</protein>
<sequence length="713" mass="81839">MKTTNQNLIAHIIIFCLLISSCEMNITKEKTKPDFPIAKKLAVTSNEHGIERSDNYFWLRERENQDVTDYLNAENAYAEKELADVKALRESLFEEIKSRIAQTDVSAPYLSNGYMYYTRYEEGNEQPFYCRKVQDSKEEEIMLNANILSKDLAYFAIGSTNVSPNNKMIAYGEDTLSRRIYSIRFKNLTTGEYLVDVLEGTTGSTAWAKDNKTVFYTKKDPGTLREFQIFRHILGTPQSDDKMVFDEKDDTFYTHAYLSKSGDYIFINSGSTLTSEFKYLAADNPTGDFKVVNPRKRGLEYDVEHLGGNFYIRNNANGAKNFKISKAPISNPGEDNWTEVIPHRADTYIDGFEVFKDFLVLEERNNALTKLHVLPWKNMKSDHYISFKDPAYMAYISTNEEIDSEVLRYGYTSLTTPNSVFDYNMNTKESELIKQQEVIGDFDPENYTSERIFAESRDGTLVPISIVYRKGFKKDGKQPLLLYGYGSYGISMDAYFSSQRLSLFDRGFAFAIAHIRGGQEMGRDWYEDGKLLKKKNTFYDFIDCGKFLIEKNYTSSSHLYAMGGSAGGLLMGAVINMEPEMWNGIVAQVPFVDVINTMLDETIPLTTGEYDEWGNPNDKEYFEYIMSYSPYDNIKKQNYPSLLIATGLHDSQVQYWEPAKWTAKLRELKTDTNDLFLVTNMDTGHGGSSGRFERFKEVALEYAFLLRLEGIEQ</sequence>
<dbReference type="RefSeq" id="WP_163282832.1">
    <property type="nucleotide sequence ID" value="NZ_JAAGVY010000001.1"/>
</dbReference>
<dbReference type="Gene3D" id="2.130.10.120">
    <property type="entry name" value="Prolyl oligopeptidase, N-terminal domain"/>
    <property type="match status" value="1"/>
</dbReference>
<feature type="domain" description="Peptidase S9A N-terminal" evidence="11">
    <location>
        <begin position="38"/>
        <end position="436"/>
    </location>
</feature>
<accession>A0A7K3WKQ7</accession>
<dbReference type="PANTHER" id="PTHR11757">
    <property type="entry name" value="PROTEASE FAMILY S9A OLIGOPEPTIDASE"/>
    <property type="match status" value="1"/>
</dbReference>
<feature type="domain" description="Peptidase S9 prolyl oligopeptidase catalytic" evidence="10">
    <location>
        <begin position="496"/>
        <end position="707"/>
    </location>
</feature>
<organism evidence="12 13">
    <name type="scientific">Cryomorpha ignava</name>
    <dbReference type="NCBI Taxonomy" id="101383"/>
    <lineage>
        <taxon>Bacteria</taxon>
        <taxon>Pseudomonadati</taxon>
        <taxon>Bacteroidota</taxon>
        <taxon>Flavobacteriia</taxon>
        <taxon>Flavobacteriales</taxon>
        <taxon>Cryomorphaceae</taxon>
        <taxon>Cryomorpha</taxon>
    </lineage>
</organism>
<evidence type="ECO:0000256" key="2">
    <source>
        <dbReference type="ARBA" id="ARBA00005228"/>
    </source>
</evidence>
<evidence type="ECO:0000259" key="10">
    <source>
        <dbReference type="Pfam" id="PF00326"/>
    </source>
</evidence>
<evidence type="ECO:0000256" key="3">
    <source>
        <dbReference type="ARBA" id="ARBA00022670"/>
    </source>
</evidence>
<dbReference type="Pfam" id="PF00326">
    <property type="entry name" value="Peptidase_S9"/>
    <property type="match status" value="1"/>
</dbReference>
<dbReference type="Proteomes" id="UP000486602">
    <property type="component" value="Unassembled WGS sequence"/>
</dbReference>
<evidence type="ECO:0000256" key="9">
    <source>
        <dbReference type="ARBA" id="ARBA00081187"/>
    </source>
</evidence>
<dbReference type="PROSITE" id="PS51257">
    <property type="entry name" value="PROKAR_LIPOPROTEIN"/>
    <property type="match status" value="1"/>
</dbReference>
<keyword evidence="6" id="KW-0378">Hydrolase</keyword>
<dbReference type="InterPro" id="IPR001375">
    <property type="entry name" value="Peptidase_S9_cat"/>
</dbReference>
<evidence type="ECO:0000259" key="11">
    <source>
        <dbReference type="Pfam" id="PF02897"/>
    </source>
</evidence>
<evidence type="ECO:0000256" key="4">
    <source>
        <dbReference type="ARBA" id="ARBA00022729"/>
    </source>
</evidence>
<dbReference type="InterPro" id="IPR023302">
    <property type="entry name" value="Pept_S9A_N"/>
</dbReference>
<comment type="similarity">
    <text evidence="2">Belongs to the peptidase S9A family.</text>
</comment>
<keyword evidence="5" id="KW-0574">Periplasm</keyword>
<keyword evidence="13" id="KW-1185">Reference proteome</keyword>
<keyword evidence="7" id="KW-0720">Serine protease</keyword>
<dbReference type="GO" id="GO:0006508">
    <property type="term" value="P:proteolysis"/>
    <property type="evidence" value="ECO:0007669"/>
    <property type="project" value="UniProtKB-KW"/>
</dbReference>